<comment type="caution">
    <text evidence="6">The sequence shown here is derived from an EMBL/GenBank/DDBJ whole genome shotgun (WGS) entry which is preliminary data.</text>
</comment>
<organism evidence="6 7">
    <name type="scientific">Desmophyllum pertusum</name>
    <dbReference type="NCBI Taxonomy" id="174260"/>
    <lineage>
        <taxon>Eukaryota</taxon>
        <taxon>Metazoa</taxon>
        <taxon>Cnidaria</taxon>
        <taxon>Anthozoa</taxon>
        <taxon>Hexacorallia</taxon>
        <taxon>Scleractinia</taxon>
        <taxon>Caryophylliina</taxon>
        <taxon>Caryophylliidae</taxon>
        <taxon>Desmophyllum</taxon>
    </lineage>
</organism>
<evidence type="ECO:0000313" key="7">
    <source>
        <dbReference type="Proteomes" id="UP001163046"/>
    </source>
</evidence>
<keyword evidence="3 6" id="KW-0812">Transmembrane</keyword>
<dbReference type="InterPro" id="IPR008429">
    <property type="entry name" value="CLPTM1"/>
</dbReference>
<dbReference type="GO" id="GO:0016020">
    <property type="term" value="C:membrane"/>
    <property type="evidence" value="ECO:0007669"/>
    <property type="project" value="UniProtKB-SubCell"/>
</dbReference>
<comment type="subcellular location">
    <subcellularLocation>
        <location evidence="1">Membrane</location>
        <topology evidence="1">Multi-pass membrane protein</topology>
    </subcellularLocation>
</comment>
<proteinExistence type="inferred from homology"/>
<comment type="similarity">
    <text evidence="2">Belongs to the CLPTM1 family.</text>
</comment>
<dbReference type="EMBL" id="MU825892">
    <property type="protein sequence ID" value="KAJ7383978.1"/>
    <property type="molecule type" value="Genomic_DNA"/>
</dbReference>
<evidence type="ECO:0000256" key="3">
    <source>
        <dbReference type="ARBA" id="ARBA00022692"/>
    </source>
</evidence>
<protein>
    <submittedName>
        <fullName evidence="6">Cleft lip and palate transmembrane protein 1 like protein</fullName>
    </submittedName>
</protein>
<evidence type="ECO:0000313" key="6">
    <source>
        <dbReference type="EMBL" id="KAJ7383978.1"/>
    </source>
</evidence>
<dbReference type="Proteomes" id="UP001163046">
    <property type="component" value="Unassembled WGS sequence"/>
</dbReference>
<gene>
    <name evidence="6" type="primary">CLPTM1_3</name>
    <name evidence="6" type="ORF">OS493_024669</name>
</gene>
<dbReference type="OrthoDB" id="378564at2759"/>
<dbReference type="Pfam" id="PF05602">
    <property type="entry name" value="CLPTM1"/>
    <property type="match status" value="1"/>
</dbReference>
<keyword evidence="7" id="KW-1185">Reference proteome</keyword>
<evidence type="ECO:0000256" key="1">
    <source>
        <dbReference type="ARBA" id="ARBA00004141"/>
    </source>
</evidence>
<evidence type="ECO:0000256" key="4">
    <source>
        <dbReference type="ARBA" id="ARBA00022989"/>
    </source>
</evidence>
<accession>A0A9W9ZNA9</accession>
<sequence length="142" mass="15959">MDGSRLHSTTIQASERLQSNGTLYAHVYVTKHGKSPRPNAPNVLTDLLSADSFQKKRVHKTVNLLTGVTDAHPDTVQVILSCLVLNKYWNLASDYMPTQRDNKMANVRVSANEDRSGFQCWEMNAQQSEEEQDSIKVRLSAL</sequence>
<keyword evidence="4" id="KW-1133">Transmembrane helix</keyword>
<dbReference type="AlphaFoldDB" id="A0A9W9ZNA9"/>
<reference evidence="6" key="1">
    <citation type="submission" date="2023-01" db="EMBL/GenBank/DDBJ databases">
        <title>Genome assembly of the deep-sea coral Lophelia pertusa.</title>
        <authorList>
            <person name="Herrera S."/>
            <person name="Cordes E."/>
        </authorList>
    </citation>
    <scope>NUCLEOTIDE SEQUENCE</scope>
    <source>
        <strain evidence="6">USNM1676648</strain>
        <tissue evidence="6">Polyp</tissue>
    </source>
</reference>
<name>A0A9W9ZNA9_9CNID</name>
<evidence type="ECO:0000256" key="5">
    <source>
        <dbReference type="ARBA" id="ARBA00023136"/>
    </source>
</evidence>
<evidence type="ECO:0000256" key="2">
    <source>
        <dbReference type="ARBA" id="ARBA00009310"/>
    </source>
</evidence>
<keyword evidence="5" id="KW-0472">Membrane</keyword>